<evidence type="ECO:0000313" key="4">
    <source>
        <dbReference type="EMBL" id="EFJ45177.1"/>
    </source>
</evidence>
<dbReference type="RefSeq" id="XP_002953853.1">
    <property type="nucleotide sequence ID" value="XM_002953807.1"/>
</dbReference>
<feature type="transmembrane region" description="Helical" evidence="2">
    <location>
        <begin position="219"/>
        <end position="234"/>
    </location>
</feature>
<proteinExistence type="predicted"/>
<feature type="transmembrane region" description="Helical" evidence="2">
    <location>
        <begin position="1604"/>
        <end position="1621"/>
    </location>
</feature>
<keyword evidence="2" id="KW-0812">Transmembrane</keyword>
<reference evidence="4 5" key="1">
    <citation type="journal article" date="2010" name="Science">
        <title>Genomic analysis of organismal complexity in the multicellular green alga Volvox carteri.</title>
        <authorList>
            <person name="Prochnik S.E."/>
            <person name="Umen J."/>
            <person name="Nedelcu A.M."/>
            <person name="Hallmann A."/>
            <person name="Miller S.M."/>
            <person name="Nishii I."/>
            <person name="Ferris P."/>
            <person name="Kuo A."/>
            <person name="Mitros T."/>
            <person name="Fritz-Laylin L.K."/>
            <person name="Hellsten U."/>
            <person name="Chapman J."/>
            <person name="Simakov O."/>
            <person name="Rensing S.A."/>
            <person name="Terry A."/>
            <person name="Pangilinan J."/>
            <person name="Kapitonov V."/>
            <person name="Jurka J."/>
            <person name="Salamov A."/>
            <person name="Shapiro H."/>
            <person name="Schmutz J."/>
            <person name="Grimwood J."/>
            <person name="Lindquist E."/>
            <person name="Lucas S."/>
            <person name="Grigoriev I.V."/>
            <person name="Schmitt R."/>
            <person name="Kirk D."/>
            <person name="Rokhsar D.S."/>
        </authorList>
    </citation>
    <scope>NUCLEOTIDE SEQUENCE [LARGE SCALE GENOMIC DNA]</scope>
    <source>
        <strain evidence="5">f. Nagariensis / Eve</strain>
    </source>
</reference>
<feature type="transmembrane region" description="Helical" evidence="2">
    <location>
        <begin position="2121"/>
        <end position="2141"/>
    </location>
</feature>
<dbReference type="KEGG" id="vcn:VOLCADRAFT_94617"/>
<feature type="transmembrane region" description="Helical" evidence="2">
    <location>
        <begin position="2373"/>
        <end position="2393"/>
    </location>
</feature>
<name>D8U599_VOLCA</name>
<organism evidence="5">
    <name type="scientific">Volvox carteri f. nagariensis</name>
    <dbReference type="NCBI Taxonomy" id="3068"/>
    <lineage>
        <taxon>Eukaryota</taxon>
        <taxon>Viridiplantae</taxon>
        <taxon>Chlorophyta</taxon>
        <taxon>core chlorophytes</taxon>
        <taxon>Chlorophyceae</taxon>
        <taxon>CS clade</taxon>
        <taxon>Chlamydomonadales</taxon>
        <taxon>Volvocaceae</taxon>
        <taxon>Volvox</taxon>
    </lineage>
</organism>
<protein>
    <recommendedName>
        <fullName evidence="3">TmcB/TmcC TPR repeats domain-containing protein</fullName>
    </recommendedName>
</protein>
<feature type="transmembrane region" description="Helical" evidence="2">
    <location>
        <begin position="1925"/>
        <end position="1945"/>
    </location>
</feature>
<keyword evidence="2" id="KW-1133">Transmembrane helix</keyword>
<evidence type="ECO:0000256" key="1">
    <source>
        <dbReference type="SAM" id="MobiDB-lite"/>
    </source>
</evidence>
<dbReference type="InterPro" id="IPR057352">
    <property type="entry name" value="TPR_TmcB/C"/>
</dbReference>
<dbReference type="STRING" id="3068.D8U599"/>
<dbReference type="OrthoDB" id="542492at2759"/>
<feature type="transmembrane region" description="Helical" evidence="2">
    <location>
        <begin position="25"/>
        <end position="47"/>
    </location>
</feature>
<feature type="compositionally biased region" description="Acidic residues" evidence="1">
    <location>
        <begin position="1981"/>
        <end position="1993"/>
    </location>
</feature>
<dbReference type="Proteomes" id="UP000001058">
    <property type="component" value="Unassembled WGS sequence"/>
</dbReference>
<gene>
    <name evidence="4" type="ORF">VOLCADRAFT_94617</name>
</gene>
<feature type="domain" description="TmcB/TmcC TPR repeats" evidence="3">
    <location>
        <begin position="427"/>
        <end position="537"/>
    </location>
</feature>
<dbReference type="EMBL" id="GL378359">
    <property type="protein sequence ID" value="EFJ45177.1"/>
    <property type="molecule type" value="Genomic_DNA"/>
</dbReference>
<dbReference type="InParanoid" id="D8U599"/>
<feature type="transmembrane region" description="Helical" evidence="2">
    <location>
        <begin position="59"/>
        <end position="87"/>
    </location>
</feature>
<evidence type="ECO:0000259" key="3">
    <source>
        <dbReference type="Pfam" id="PF25474"/>
    </source>
</evidence>
<feature type="compositionally biased region" description="Basic and acidic residues" evidence="1">
    <location>
        <begin position="1524"/>
        <end position="1537"/>
    </location>
</feature>
<feature type="region of interest" description="Disordered" evidence="1">
    <location>
        <begin position="1523"/>
        <end position="1563"/>
    </location>
</feature>
<feature type="transmembrane region" description="Helical" evidence="2">
    <location>
        <begin position="1652"/>
        <end position="1673"/>
    </location>
</feature>
<dbReference type="GeneID" id="9616945"/>
<feature type="transmembrane region" description="Helical" evidence="2">
    <location>
        <begin position="151"/>
        <end position="172"/>
    </location>
</feature>
<feature type="region of interest" description="Disordered" evidence="1">
    <location>
        <begin position="1386"/>
        <end position="1418"/>
    </location>
</feature>
<accession>D8U599</accession>
<feature type="compositionally biased region" description="Basic and acidic residues" evidence="1">
    <location>
        <begin position="1544"/>
        <end position="1553"/>
    </location>
</feature>
<dbReference type="InterPro" id="IPR052994">
    <property type="entry name" value="Tiny_macrocysts_regulators"/>
</dbReference>
<dbReference type="PANTHER" id="PTHR31600:SF2">
    <property type="entry name" value="GAMETE ENRICHED GENE 10 PROTEIN-RELATED"/>
    <property type="match status" value="1"/>
</dbReference>
<dbReference type="Pfam" id="PF25474">
    <property type="entry name" value="TPR_TmcB"/>
    <property type="match status" value="1"/>
</dbReference>
<dbReference type="eggNOG" id="ENOG502S0RD">
    <property type="taxonomic scope" value="Eukaryota"/>
</dbReference>
<feature type="transmembrane region" description="Helical" evidence="2">
    <location>
        <begin position="246"/>
        <end position="267"/>
    </location>
</feature>
<feature type="transmembrane region" description="Helical" evidence="2">
    <location>
        <begin position="192"/>
        <end position="212"/>
    </location>
</feature>
<keyword evidence="2" id="KW-0472">Membrane</keyword>
<sequence>MSHLSGIFGVLYTLRKENNEARIRLRWVILKILLDAWQLFTTVIIADRQGWSIHASGPYGAYLALLYVMVGLLALHMGLCAWVAWCFQEQKFPVVWPLKALRLSSTVFFQTFDVAVLNLLQLGISCRYTGYGNTRMRFDLFPEYGCSSSPHVVHAVVSGLSLGLFIAIALLTNMAEVEVNLLSKRPLALGHSGPAVMAFALKVLLTLVHVFIGWRRVQACLYLGLSLAFAWQFLRWNPHMVNWVNYMRSGVSAIVVWCSATLMLLVFHPGVKEAKLQEWADIMTLLMRLGLAPAFAVGALMSWGFIRYMTSTTLSELKNAKPGAPLSEIFQIIDDPKDVELVARCCRVWKDRYTVDPVALDQARQVIQAGAAMFPNSAYMVLLHANFMIAVMGVSQSGSRRIEDARKLSPGLMSRFIMFVRQQQASQQAAGSQTGGGTRMDLLACCYVEYQRKQRMVVRLHREALQAICNFWKMLDTSKVSFMHLSKALGKVESSVTQAQTAYRVVLDTYGNNPKLVRLYGKFLLTIKNDPWRARSLHLFACCYFMNACYQSEYFNEADRLEEIQNGDSGGGPLLPDVSSGSVASLTLWCMCTGTPLGRMDEIATAVLVITANGEMQVANRHAHVLFGHKNGLILTPSTNQQQGANNNGEEALSSNTVVVGMHSDRFAFHVKLALRKASGVGDDSTFIAMMEVVPSAKGVASLWVANNGTIVACDPHFVAAFGWKPPEMNGALLTTIMAFPGSTQEGAQQKTEAAAVEYASTSPTEAVNRLLQMSRSGKGLQCVISHKYDTSPVACAASIVGTGTLDPSVLEIKIQLSCDGGSAGQPQLLVVNRKGAIVHGSMEILARLSSLTDKSGAAQPSGVLQAHRRASLGPPSLSGSAAVAAAPAALTPGLVTGAEQLAGFNLCDFLPSPWKEMHYKYLRGTTTTTPLSPNRWTCRNGSAMGFTTEMRTASGKPFFMRVSVATAEVAGELLHVIRMSGSSLEVALGERRLRLQTSQEGVITAVEESPAAQLLGLSPRQLTGRALWEIIDWSSYTESGSLPAVGTLMFAALVKRELLEPGFSWRVHVSAPARANESRQPVSELMALARASMRKAVVMQYARTKPELCGPRICKPRVYLVGKNAQLQVHVQLPSEAEVDSCAEPKVFVDLWLANSILGVLEVDSIGRVRAVMEEQTRPAGLLFGMATPSLVGCQLGELLAMPAGRTKPADMLFLNGLKKSSLKATTVESGVKVGPVHVLQGVHSDGLPNSLGVQVVGKPGPNQTLYVVLRSHTAPTLPGGPPVLPRPAAVAMVTSGATVTNRTASKTSAVMLCPAGPEIPTFTAIPGPKATSELLPPGGDELGVLGDGVPVPAVAPVAAANKAATLYSGREKLADMLRSAMASKDASSTKALGSRTNTGKLQPATSPLQSADSRGTFLKDETEVTGADVPGDTTAEGAELGPSILAVTESVNGEDDDNLNTMPGGKERISTWIASQGAYYQNSCDPDGSTKGPSTGERVLHKDIDAALNAIDLKPLLQQKSMDGDLTDKPTRDAAKGGPADEWARRPHDLYQDDDNASEGGQSALSAQSVVLVPSVCEMYNFGSCRFQNAFKLAFLETGNRMLIIIVDGMRIMLLMLVLDEVKVDPNRSQVLSAPNSTSTQYWVQHRYRLHALLTVALLAAVHVVCFALTIHSISTKRDSMLQLGRSGQAQRYMHQIMTDVRSLDMISKSKTDSNLYTPEDTAFFIKRISVAANEMQVRFKEIMDSHHSSSIRGLLFYTTRKVWDGNMANGTDKYSDITIWPVFLLKLSIGAMVHNGARYTTNARVVHKFGPDQALKKGQQSRIKPCINYSHPIAIKVGNAFEITSAQARNQDFSTRFYAMAKEIEQNGLGWVQNRVNIADNTTAGQFLIKSGPDLWKASRQVLDALLYVAVDDARWVDNLQIIFLCVEGAAITSLAACYLAYLSKAVAAQRYKLYSTFILIPLGLTRALASQNTNLTVDDDDDDDSDDGEEKTSLPEDQDGGEAAIKQKRRAMLSVSDTRAENGRLGLTREVSFTRRKSLETEGAGGIHNRKSRSFKARSSGQLSADSIGAEATQAGALGKMAWLHRMFARRGSQVAPLPAEGTLQARRKLLYDSHQTGMLLTPFIVWSALVVALYTIGVAKMRGIVEVLAVHSVVNFMAARTYRAVFFCQVLVGLCQVDGTYPRVIVSPTVQTLCVLCVRTLDDMRAQELAAVDDLGLLGPRRAAVMAVWKVIRDAWYTLQLGAEAYKSTGPDTERFPLVKGGLSYSSSKLEYLFYSNGQCHRALENQPCPGPESRFYYITHSSLDTIMHRFMMHVNAMGSSTNTVPAGLGDEHLDFVYNVGTKDLIDGIFKIQEAHFETIMSLFHDIFVLHVILLVMFWILFGGYLALILNPLLRRISCESMGGPPYLSCAMDGQKGGMNDWDLVSTMVTVHALGQAFQAMRMLSMLSPSGRASYGLPAFEQASANTAFRLICFAHPDLMQQHCSFGHMYVS</sequence>
<evidence type="ECO:0000256" key="2">
    <source>
        <dbReference type="SAM" id="Phobius"/>
    </source>
</evidence>
<evidence type="ECO:0000313" key="5">
    <source>
        <dbReference type="Proteomes" id="UP000001058"/>
    </source>
</evidence>
<feature type="region of interest" description="Disordered" evidence="1">
    <location>
        <begin position="1978"/>
        <end position="2007"/>
    </location>
</feature>
<dbReference type="PANTHER" id="PTHR31600">
    <property type="entry name" value="TINY MACROCYSTS PROTEIN B-RELATED"/>
    <property type="match status" value="1"/>
</dbReference>
<feature type="transmembrane region" description="Helical" evidence="2">
    <location>
        <begin position="279"/>
        <end position="306"/>
    </location>
</feature>
<feature type="compositionally biased region" description="Polar residues" evidence="1">
    <location>
        <begin position="1387"/>
        <end position="1415"/>
    </location>
</feature>
<keyword evidence="5" id="KW-1185">Reference proteome</keyword>